<evidence type="ECO:0000256" key="1">
    <source>
        <dbReference type="SAM" id="MobiDB-lite"/>
    </source>
</evidence>
<feature type="region of interest" description="Disordered" evidence="1">
    <location>
        <begin position="206"/>
        <end position="225"/>
    </location>
</feature>
<reference evidence="2 3" key="1">
    <citation type="submission" date="2015-09" db="EMBL/GenBank/DDBJ databases">
        <authorList>
            <consortium name="Pathogen Informatics"/>
        </authorList>
    </citation>
    <scope>NUCLEOTIDE SEQUENCE [LARGE SCALE GENOMIC DNA]</scope>
    <source>
        <strain evidence="2 3">2789STDY5608891</strain>
    </source>
</reference>
<sequence>MSKSETVLELQELLKDMRSITVDLNRSISSLKEILDVEEFIPTSLGEKIRTYLEKINEKQTEFVSKYEALNSREPNTKYVVLENELEEAKKVFEENDRYVNGIKFFLSLHSDDEKTENILQNRKNTLNNLNIDAMERDDLQSLGKPYIWLQEAFWEIDAKKKFSLMYRLASCFEEEIAMGIQFGTLSIKEPNDEVLNVEITNNSSEKGAVELDTSESPVDETEKDENNYVVKNESKESEMEEPELVDNVAGKEYEGILVKEKPFILHVQMSSKAETKFGVKEFRNDIIKQYPKEKLECMVEALKGCGYSIKSITEKKNGKAESYKLSTEKLYQFGYLKRYVVDKMGEFFTLSPRGERAFVAKDSLSFINQNIKEKVSSQDDGEPIEDTANSSIVRLLSFDSSIKQRKLVPDYEFVIRMNVMATDYFVEGYPGKDSDITNWFAGIVTENVEQLQEFKETVNDKVNPGDVLIVTGNTLEQAETVANWLLSEFTLELRNIGYTTLFENSVYDIATKEPILFETKESIENDENLTAEPPILKEKKEKQQSEDETVSLEESENTGENKTIGKNGVAENESMLKDFLAITLYSLS</sequence>
<dbReference type="EMBL" id="CYYA01000001">
    <property type="protein sequence ID" value="CUM72283.1"/>
    <property type="molecule type" value="Genomic_DNA"/>
</dbReference>
<name>A0A173R312_EUBRA</name>
<protein>
    <submittedName>
        <fullName evidence="2">Uncharacterized protein</fullName>
    </submittedName>
</protein>
<evidence type="ECO:0000313" key="3">
    <source>
        <dbReference type="Proteomes" id="UP000095492"/>
    </source>
</evidence>
<dbReference type="AlphaFoldDB" id="A0A173R312"/>
<accession>A0A173R312</accession>
<organism evidence="2 3">
    <name type="scientific">Eubacterium ramulus</name>
    <dbReference type="NCBI Taxonomy" id="39490"/>
    <lineage>
        <taxon>Bacteria</taxon>
        <taxon>Bacillati</taxon>
        <taxon>Bacillota</taxon>
        <taxon>Clostridia</taxon>
        <taxon>Eubacteriales</taxon>
        <taxon>Eubacteriaceae</taxon>
        <taxon>Eubacterium</taxon>
    </lineage>
</organism>
<dbReference type="RefSeq" id="WP_055288899.1">
    <property type="nucleotide sequence ID" value="NZ_CP173382.1"/>
</dbReference>
<evidence type="ECO:0000313" key="2">
    <source>
        <dbReference type="EMBL" id="CUM72283.1"/>
    </source>
</evidence>
<feature type="region of interest" description="Disordered" evidence="1">
    <location>
        <begin position="525"/>
        <end position="569"/>
    </location>
</feature>
<feature type="compositionally biased region" description="Basic and acidic residues" evidence="1">
    <location>
        <begin position="536"/>
        <end position="546"/>
    </location>
</feature>
<dbReference type="GeneID" id="97390475"/>
<proteinExistence type="predicted"/>
<feature type="compositionally biased region" description="Acidic residues" evidence="1">
    <location>
        <begin position="547"/>
        <end position="558"/>
    </location>
</feature>
<gene>
    <name evidence="2" type="ORF">ERS852448_00172</name>
</gene>
<dbReference type="OrthoDB" id="6951663at2"/>
<dbReference type="Proteomes" id="UP000095492">
    <property type="component" value="Unassembled WGS sequence"/>
</dbReference>